<gene>
    <name evidence="4" type="ORF">CU635_18420</name>
    <name evidence="5" type="ORF">CVD25_14810</name>
</gene>
<dbReference type="Pfam" id="PF07875">
    <property type="entry name" value="Coat_F"/>
    <property type="match status" value="1"/>
</dbReference>
<comment type="subcellular location">
    <subcellularLocation>
        <location evidence="2">Spore coat</location>
    </subcellularLocation>
</comment>
<dbReference type="Proteomes" id="UP000234951">
    <property type="component" value="Unassembled WGS sequence"/>
</dbReference>
<dbReference type="EMBL" id="PGVD01000038">
    <property type="protein sequence ID" value="PLR95484.1"/>
    <property type="molecule type" value="Genomic_DNA"/>
</dbReference>
<dbReference type="InterPro" id="IPR012851">
    <property type="entry name" value="Spore_coat_CotF-like"/>
</dbReference>
<reference evidence="4 6" key="1">
    <citation type="submission" date="2017-11" db="EMBL/GenBank/DDBJ databases">
        <title>Comparitive Functional Genomics of Dry Heat Resistant strains isolated from the Viking Spacecraft.</title>
        <authorList>
            <person name="Seuylemezian A."/>
            <person name="Cooper K."/>
            <person name="Vaishampayan P."/>
        </authorList>
    </citation>
    <scope>NUCLEOTIDE SEQUENCE [LARGE SCALE GENOMIC DNA]</scope>
    <source>
        <strain evidence="4 6">M4.6</strain>
    </source>
</reference>
<dbReference type="EMBL" id="PGVA01000054">
    <property type="protein sequence ID" value="PLR80297.1"/>
    <property type="molecule type" value="Genomic_DNA"/>
</dbReference>
<keyword evidence="1" id="KW-0749">Sporulation</keyword>
<reference evidence="5 7" key="2">
    <citation type="submission" date="2017-12" db="EMBL/GenBank/DDBJ databases">
        <title>Comparative Functional Genomics of Dry Heat Resistant strains isolated from the Viking Spacecraft.</title>
        <authorList>
            <person name="Seuylemezian A."/>
            <person name="Cooper K."/>
            <person name="Vaishampayan P."/>
        </authorList>
    </citation>
    <scope>NUCLEOTIDE SEQUENCE [LARGE SCALE GENOMIC DNA]</scope>
    <source>
        <strain evidence="5 7">ATCC 29669</strain>
    </source>
</reference>
<dbReference type="Proteomes" id="UP000235114">
    <property type="component" value="Unassembled WGS sequence"/>
</dbReference>
<dbReference type="PANTHER" id="PTHR39183:SF1">
    <property type="entry name" value="SPORE COAT PROTEIN F-LIKE PROTEIN YHCQ"/>
    <property type="match status" value="1"/>
</dbReference>
<dbReference type="InterPro" id="IPR012347">
    <property type="entry name" value="Ferritin-like"/>
</dbReference>
<dbReference type="Gene3D" id="1.20.1260.10">
    <property type="match status" value="1"/>
</dbReference>
<evidence type="ECO:0000256" key="3">
    <source>
        <dbReference type="ARBA" id="ARBA00024344"/>
    </source>
</evidence>
<evidence type="ECO:0000313" key="4">
    <source>
        <dbReference type="EMBL" id="PLR80297.1"/>
    </source>
</evidence>
<keyword evidence="7" id="KW-1185">Reference proteome</keyword>
<evidence type="ECO:0000313" key="7">
    <source>
        <dbReference type="Proteomes" id="UP000235114"/>
    </source>
</evidence>
<dbReference type="OrthoDB" id="1930261at2"/>
<organism evidence="4 6">
    <name type="scientific">Bacillus canaveralius</name>
    <dbReference type="NCBI Taxonomy" id="1403243"/>
    <lineage>
        <taxon>Bacteria</taxon>
        <taxon>Bacillati</taxon>
        <taxon>Bacillota</taxon>
        <taxon>Bacilli</taxon>
        <taxon>Bacillales</taxon>
        <taxon>Bacillaceae</taxon>
        <taxon>Bacillus</taxon>
    </lineage>
</organism>
<evidence type="ECO:0000256" key="1">
    <source>
        <dbReference type="ARBA" id="ARBA00022969"/>
    </source>
</evidence>
<protein>
    <submittedName>
        <fullName evidence="4">Spore coat protein</fullName>
    </submittedName>
</protein>
<name>A0A2N5GHR5_9BACI</name>
<dbReference type="AlphaFoldDB" id="A0A2N5GHR5"/>
<evidence type="ECO:0000313" key="5">
    <source>
        <dbReference type="EMBL" id="PLR95484.1"/>
    </source>
</evidence>
<evidence type="ECO:0000313" key="6">
    <source>
        <dbReference type="Proteomes" id="UP000234951"/>
    </source>
</evidence>
<evidence type="ECO:0000256" key="2">
    <source>
        <dbReference type="ARBA" id="ARBA00024325"/>
    </source>
</evidence>
<dbReference type="GO" id="GO:0030435">
    <property type="term" value="P:sporulation resulting in formation of a cellular spore"/>
    <property type="evidence" value="ECO:0007669"/>
    <property type="project" value="UniProtKB-KW"/>
</dbReference>
<comment type="caution">
    <text evidence="4">The sequence shown here is derived from an EMBL/GenBank/DDBJ whole genome shotgun (WGS) entry which is preliminary data.</text>
</comment>
<comment type="similarity">
    <text evidence="3">Belongs to the CotF family.</text>
</comment>
<proteinExistence type="inferred from homology"/>
<dbReference type="PANTHER" id="PTHR39183">
    <property type="entry name" value="SPORE COAT PROTEIN F-LIKE PROTEIN YHCQ"/>
    <property type="match status" value="1"/>
</dbReference>
<sequence length="93" mass="10264">MSGQTNKPTDLAVATEFLVTAKSGIKAYAQAITETATPEVKNALRDQLMRAIQTHEQISSYMISHGYYHPHDVQEQIRLDLSASQAAINMTQS</sequence>
<keyword evidence="4" id="KW-0946">Virion</keyword>
<keyword evidence="4" id="KW-0167">Capsid protein</keyword>
<accession>A0A2N5GHR5</accession>
<dbReference type="RefSeq" id="WP_101578842.1">
    <property type="nucleotide sequence ID" value="NZ_PGVA01000054.1"/>
</dbReference>